<protein>
    <submittedName>
        <fullName evidence="1">Uncharacterized protein</fullName>
    </submittedName>
</protein>
<organism evidence="1 2">
    <name type="scientific">Colletotrichum asianum</name>
    <dbReference type="NCBI Taxonomy" id="702518"/>
    <lineage>
        <taxon>Eukaryota</taxon>
        <taxon>Fungi</taxon>
        <taxon>Dikarya</taxon>
        <taxon>Ascomycota</taxon>
        <taxon>Pezizomycotina</taxon>
        <taxon>Sordariomycetes</taxon>
        <taxon>Hypocreomycetidae</taxon>
        <taxon>Glomerellales</taxon>
        <taxon>Glomerellaceae</taxon>
        <taxon>Colletotrichum</taxon>
        <taxon>Colletotrichum gloeosporioides species complex</taxon>
    </lineage>
</organism>
<evidence type="ECO:0000313" key="2">
    <source>
        <dbReference type="Proteomes" id="UP000434172"/>
    </source>
</evidence>
<accession>A0A8H3WAK0</accession>
<keyword evidence="2" id="KW-1185">Reference proteome</keyword>
<sequence length="18" mass="2133">MMRLNEVKSGQVKGRRRS</sequence>
<name>A0A8H3WAK0_9PEZI</name>
<gene>
    <name evidence="1" type="ORF">GQ607_009558</name>
</gene>
<proteinExistence type="predicted"/>
<dbReference type="AlphaFoldDB" id="A0A8H3WAK0"/>
<dbReference type="EMBL" id="WOWK01000054">
    <property type="protein sequence ID" value="KAF0323219.1"/>
    <property type="molecule type" value="Genomic_DNA"/>
</dbReference>
<dbReference type="Proteomes" id="UP000434172">
    <property type="component" value="Unassembled WGS sequence"/>
</dbReference>
<evidence type="ECO:0000313" key="1">
    <source>
        <dbReference type="EMBL" id="KAF0323219.1"/>
    </source>
</evidence>
<reference evidence="1 2" key="1">
    <citation type="submission" date="2019-12" db="EMBL/GenBank/DDBJ databases">
        <title>A genome sequence resource for the geographically widespread anthracnose pathogen Colletotrichum asianum.</title>
        <authorList>
            <person name="Meng Y."/>
        </authorList>
    </citation>
    <scope>NUCLEOTIDE SEQUENCE [LARGE SCALE GENOMIC DNA]</scope>
    <source>
        <strain evidence="1 2">ICMP 18580</strain>
    </source>
</reference>
<comment type="caution">
    <text evidence="1">The sequence shown here is derived from an EMBL/GenBank/DDBJ whole genome shotgun (WGS) entry which is preliminary data.</text>
</comment>